<sequence length="111" mass="12648">MRKSFKRWPTKFGRSFLGPRKERTSWKPDGPAVFLRTRSRKIIRGRWFVHTFALLLKLAASNFNAQGYPPVGEDTSFLNFELVLDTAPDSFARPTLIAETAPIKSGMALFD</sequence>
<evidence type="ECO:0000313" key="1">
    <source>
        <dbReference type="EMBL" id="KAL0340355.1"/>
    </source>
</evidence>
<organism evidence="1">
    <name type="scientific">Sesamum radiatum</name>
    <name type="common">Black benniseed</name>
    <dbReference type="NCBI Taxonomy" id="300843"/>
    <lineage>
        <taxon>Eukaryota</taxon>
        <taxon>Viridiplantae</taxon>
        <taxon>Streptophyta</taxon>
        <taxon>Embryophyta</taxon>
        <taxon>Tracheophyta</taxon>
        <taxon>Spermatophyta</taxon>
        <taxon>Magnoliopsida</taxon>
        <taxon>eudicotyledons</taxon>
        <taxon>Gunneridae</taxon>
        <taxon>Pentapetalae</taxon>
        <taxon>asterids</taxon>
        <taxon>lamiids</taxon>
        <taxon>Lamiales</taxon>
        <taxon>Pedaliaceae</taxon>
        <taxon>Sesamum</taxon>
    </lineage>
</organism>
<protein>
    <submittedName>
        <fullName evidence="1">Uncharacterized protein</fullName>
    </submittedName>
</protein>
<name>A0AAW2NA00_SESRA</name>
<comment type="caution">
    <text evidence="1">The sequence shown here is derived from an EMBL/GenBank/DDBJ whole genome shotgun (WGS) entry which is preliminary data.</text>
</comment>
<reference evidence="1" key="1">
    <citation type="submission" date="2020-06" db="EMBL/GenBank/DDBJ databases">
        <authorList>
            <person name="Li T."/>
            <person name="Hu X."/>
            <person name="Zhang T."/>
            <person name="Song X."/>
            <person name="Zhang H."/>
            <person name="Dai N."/>
            <person name="Sheng W."/>
            <person name="Hou X."/>
            <person name="Wei L."/>
        </authorList>
    </citation>
    <scope>NUCLEOTIDE SEQUENCE</scope>
    <source>
        <strain evidence="1">G02</strain>
        <tissue evidence="1">Leaf</tissue>
    </source>
</reference>
<accession>A0AAW2NA00</accession>
<gene>
    <name evidence="1" type="ORF">Sradi_4552300</name>
</gene>
<reference evidence="1" key="2">
    <citation type="journal article" date="2024" name="Plant">
        <title>Genomic evolution and insights into agronomic trait innovations of Sesamum species.</title>
        <authorList>
            <person name="Miao H."/>
            <person name="Wang L."/>
            <person name="Qu L."/>
            <person name="Liu H."/>
            <person name="Sun Y."/>
            <person name="Le M."/>
            <person name="Wang Q."/>
            <person name="Wei S."/>
            <person name="Zheng Y."/>
            <person name="Lin W."/>
            <person name="Duan Y."/>
            <person name="Cao H."/>
            <person name="Xiong S."/>
            <person name="Wang X."/>
            <person name="Wei L."/>
            <person name="Li C."/>
            <person name="Ma Q."/>
            <person name="Ju M."/>
            <person name="Zhao R."/>
            <person name="Li G."/>
            <person name="Mu C."/>
            <person name="Tian Q."/>
            <person name="Mei H."/>
            <person name="Zhang T."/>
            <person name="Gao T."/>
            <person name="Zhang H."/>
        </authorList>
    </citation>
    <scope>NUCLEOTIDE SEQUENCE</scope>
    <source>
        <strain evidence="1">G02</strain>
    </source>
</reference>
<proteinExistence type="predicted"/>
<dbReference type="EMBL" id="JACGWJ010000020">
    <property type="protein sequence ID" value="KAL0340355.1"/>
    <property type="molecule type" value="Genomic_DNA"/>
</dbReference>
<dbReference type="AlphaFoldDB" id="A0AAW2NA00"/>